<dbReference type="PANTHER" id="PTHR45527:SF1">
    <property type="entry name" value="FATTY ACID SYNTHASE"/>
    <property type="match status" value="1"/>
</dbReference>
<dbReference type="Pfam" id="PF00668">
    <property type="entry name" value="Condensation"/>
    <property type="match status" value="1"/>
</dbReference>
<dbReference type="PROSITE" id="PS00012">
    <property type="entry name" value="PHOSPHOPANTETHEINE"/>
    <property type="match status" value="1"/>
</dbReference>
<dbReference type="PANTHER" id="PTHR45527">
    <property type="entry name" value="NONRIBOSOMAL PEPTIDE SYNTHETASE"/>
    <property type="match status" value="1"/>
</dbReference>
<evidence type="ECO:0000259" key="5">
    <source>
        <dbReference type="PROSITE" id="PS50075"/>
    </source>
</evidence>
<evidence type="ECO:0000256" key="3">
    <source>
        <dbReference type="ARBA" id="ARBA00022553"/>
    </source>
</evidence>
<organism evidence="6 7">
    <name type="scientific">Corynebacterium freneyi</name>
    <dbReference type="NCBI Taxonomy" id="134034"/>
    <lineage>
        <taxon>Bacteria</taxon>
        <taxon>Bacillati</taxon>
        <taxon>Actinomycetota</taxon>
        <taxon>Actinomycetes</taxon>
        <taxon>Mycobacteriales</taxon>
        <taxon>Corynebacteriaceae</taxon>
        <taxon>Corynebacterium</taxon>
    </lineage>
</organism>
<dbReference type="Pfam" id="PF00501">
    <property type="entry name" value="AMP-binding"/>
    <property type="match status" value="1"/>
</dbReference>
<evidence type="ECO:0000313" key="6">
    <source>
        <dbReference type="EMBL" id="MBP2332844.1"/>
    </source>
</evidence>
<proteinExistence type="predicted"/>
<feature type="region of interest" description="Disordered" evidence="4">
    <location>
        <begin position="1203"/>
        <end position="1239"/>
    </location>
</feature>
<evidence type="ECO:0000256" key="4">
    <source>
        <dbReference type="SAM" id="MobiDB-lite"/>
    </source>
</evidence>
<dbReference type="Gene3D" id="3.40.50.12780">
    <property type="entry name" value="N-terminal domain of ligase-like"/>
    <property type="match status" value="1"/>
</dbReference>
<comment type="caution">
    <text evidence="6">The sequence shown here is derived from an EMBL/GenBank/DDBJ whole genome shotgun (WGS) entry which is preliminary data.</text>
</comment>
<keyword evidence="7" id="KW-1185">Reference proteome</keyword>
<protein>
    <submittedName>
        <fullName evidence="6">Mycobactin peptide synthetase MbtF</fullName>
    </submittedName>
</protein>
<sequence>MTGAIADVVALTPQQSGLWATGAATEEYDPYLVVLRLRLTGPGALDRFREALGTVVGRHPHLGGRVLSAGVPHPVLVVPGAPRFDWSEIDARGAADPGAELQRHAEREQARPLDTIAGPLTRVKAVRLGESEWGILITVHHIVIDGWSIPIFLGEIVAAMANEADELPPAPPIRDHAAWVAAADPGEARDAWRRAFSGFAEMPMVGPAGRPAGAPEVGEVVLGEADTAGLLAFARESGLTANTLMQLAWARILSGLVGRDDVCFGQTVAGRHPSIPGADRMIGGLVSTVPVRVDVGDASPAEAGARLQSVTGALRDADHIGMSDIIKSIGAGDLFDTLLVFENTPRGDAPAHGDDFDCGGGARLGLDRIDSPSHYPLTVVPVIEGGRLVVRVESAPGSGFDPDIMARRFVAVLGRLAGAGSLASVDVLLDSETPIIRGARPDPGPGPETADEALRAIADECPGADAIVDVHGTVDFRGVAELAEAMASGLRAAGVSAGDAVAVMLPRDRRVLAAPFAVAALGAHTIHIDPDSPPQRAAAIIEDSGARHLLAADGVAGRVRACLGEDDPGNAPSSEEDANWRLTTAMPDLSGELRWWGPLRASAGTKAPAPEDPMYAVFTSGTTGRPKGVLVPHRALLNLWRHHGRNILAPLAAELGRQVRVGHGWSTGFDAAWQPGIALLSGATVVMLDGPDRSDPARLVAALRDNAIDVFDTTPSMLAELERAGFFAEGAPLSVLALGGEAISRDVWRRLRGMAGLEAINCYGPTETTVEALMAPLSEYPEPTIGRPLDGMAVAVVDHRLRPVPPDGSGELIISGPQLAIGYIGRPELTRRSFVESEGRRWYRTGDIVRRRSGDGLLVFGGRADEQIKINGYRVEPAEAGVVLRSIDGVEAAEVIAHRVGNRMRLAALVVASSPVADIRAEAAKLLPSYLLPSPVVECASIPLNRNGKLDSAAAAAMVREEMARTDGAPSTPEEKAVARCVRAMTGMDVALSSGLADAGIDSLGVMDLIVRLRAEGLDVGAAPALGAADLRSLAAIVRPIAAEPPAPAAGADPGRPIELAPLAARFAVLGGAVESTHSQGLRLRPGISADAAESALRRVIGAHPALGARYDDSGPRARLIPREDPEFVFRIAGSGERDEGGVLDAHHGALDPAAGRMVAATYGGGTEPWLVVTIAHLAVDMMSWRFILEDLALALGGQPPLGEEARGDAPHGPSETEAPGSPFRRVPVPPVGLRHADPRVDRPADVRARHEVLDAATTAAVERAALERGASLRDVLESAVAVAATPDESGMTAITRTTLGRPDGGADRRVGWLTAEEAVLIPAADARGFIAGGGPPPSPTTDPSAVGAVNVNYLGRMDMAMPETRECRLIGQGEFFRRFGAPGHSAVPPCHGAQITAAMDRGPGGPVLGLRFEIDVPAVGEDAAARFRTGVVRALETFAGSAMNEKDEND</sequence>
<dbReference type="Gene3D" id="3.30.559.10">
    <property type="entry name" value="Chloramphenicol acetyltransferase-like domain"/>
    <property type="match status" value="2"/>
</dbReference>
<dbReference type="InterPro" id="IPR042099">
    <property type="entry name" value="ANL_N_sf"/>
</dbReference>
<accession>A0ABS4U909</accession>
<dbReference type="RefSeq" id="WP_070521305.1">
    <property type="nucleotide sequence ID" value="NZ_CP047357.1"/>
</dbReference>
<dbReference type="SUPFAM" id="SSF56801">
    <property type="entry name" value="Acetyl-CoA synthetase-like"/>
    <property type="match status" value="1"/>
</dbReference>
<gene>
    <name evidence="6" type="ORF">JOF33_001543</name>
</gene>
<dbReference type="InterPro" id="IPR001242">
    <property type="entry name" value="Condensation_dom"/>
</dbReference>
<evidence type="ECO:0000256" key="2">
    <source>
        <dbReference type="ARBA" id="ARBA00022450"/>
    </source>
</evidence>
<name>A0ABS4U909_9CORY</name>
<dbReference type="Pfam" id="PF00550">
    <property type="entry name" value="PP-binding"/>
    <property type="match status" value="1"/>
</dbReference>
<dbReference type="CDD" id="cd05930">
    <property type="entry name" value="A_NRPS"/>
    <property type="match status" value="1"/>
</dbReference>
<dbReference type="EMBL" id="JAGINY010000001">
    <property type="protein sequence ID" value="MBP2332844.1"/>
    <property type="molecule type" value="Genomic_DNA"/>
</dbReference>
<dbReference type="InterPro" id="IPR045851">
    <property type="entry name" value="AMP-bd_C_sf"/>
</dbReference>
<dbReference type="SUPFAM" id="SSF52777">
    <property type="entry name" value="CoA-dependent acyltransferases"/>
    <property type="match status" value="3"/>
</dbReference>
<keyword evidence="2" id="KW-0596">Phosphopantetheine</keyword>
<feature type="domain" description="Carrier" evidence="5">
    <location>
        <begin position="969"/>
        <end position="1045"/>
    </location>
</feature>
<dbReference type="Gene3D" id="3.30.300.30">
    <property type="match status" value="1"/>
</dbReference>
<dbReference type="InterPro" id="IPR023213">
    <property type="entry name" value="CAT-like_dom_sf"/>
</dbReference>
<evidence type="ECO:0000313" key="7">
    <source>
        <dbReference type="Proteomes" id="UP001519305"/>
    </source>
</evidence>
<dbReference type="Gene3D" id="3.30.559.30">
    <property type="entry name" value="Nonribosomal peptide synthetase, condensation domain"/>
    <property type="match status" value="1"/>
</dbReference>
<keyword evidence="3" id="KW-0597">Phosphoprotein</keyword>
<evidence type="ECO:0000256" key="1">
    <source>
        <dbReference type="ARBA" id="ARBA00001957"/>
    </source>
</evidence>
<reference evidence="6 7" key="1">
    <citation type="submission" date="2021-03" db="EMBL/GenBank/DDBJ databases">
        <title>Sequencing the genomes of 1000 actinobacteria strains.</title>
        <authorList>
            <person name="Klenk H.-P."/>
        </authorList>
    </citation>
    <scope>NUCLEOTIDE SEQUENCE [LARGE SCALE GENOMIC DNA]</scope>
    <source>
        <strain evidence="6 7">DSM 44506</strain>
    </source>
</reference>
<dbReference type="InterPro" id="IPR000873">
    <property type="entry name" value="AMP-dep_synth/lig_dom"/>
</dbReference>
<dbReference type="InterPro" id="IPR036736">
    <property type="entry name" value="ACP-like_sf"/>
</dbReference>
<dbReference type="PROSITE" id="PS50075">
    <property type="entry name" value="CARRIER"/>
    <property type="match status" value="1"/>
</dbReference>
<dbReference type="Gene3D" id="1.10.1200.10">
    <property type="entry name" value="ACP-like"/>
    <property type="match status" value="1"/>
</dbReference>
<dbReference type="SUPFAM" id="SSF47336">
    <property type="entry name" value="ACP-like"/>
    <property type="match status" value="1"/>
</dbReference>
<comment type="cofactor">
    <cofactor evidence="1">
        <name>pantetheine 4'-phosphate</name>
        <dbReference type="ChEBI" id="CHEBI:47942"/>
    </cofactor>
</comment>
<dbReference type="Proteomes" id="UP001519305">
    <property type="component" value="Unassembled WGS sequence"/>
</dbReference>
<dbReference type="InterPro" id="IPR006162">
    <property type="entry name" value="Ppantetheine_attach_site"/>
</dbReference>
<dbReference type="InterPro" id="IPR009081">
    <property type="entry name" value="PP-bd_ACP"/>
</dbReference>